<sequence>MASLSDRIENIGPRTLLGNPKDKIDNNETSGIYEIRCKPCDQKYIGQTKRSILTRFKEHMAHLKYGRTEKSCVTQHAFENNHRIDINNLKLTRNVTNSRQPDDFESLEIIKSNSSMNKDNGPIPTSPLFAPINKDRCYGSVNRGNKFSINSAKNLGDLVLDLTFAYTEARRTRLGLVNIWGTQRSLYTCTKHQLWRRIHYAVSGRVRPSEILTRLQAQFGDETVSKTQVYEWHKCFSAGRKRVENEPHDRRPQTSIAEENICAVRFGNIQSSN</sequence>
<evidence type="ECO:0000313" key="3">
    <source>
        <dbReference type="EMBL" id="KAJ8947424.1"/>
    </source>
</evidence>
<evidence type="ECO:0000259" key="2">
    <source>
        <dbReference type="PROSITE" id="PS50164"/>
    </source>
</evidence>
<dbReference type="InterPro" id="IPR000305">
    <property type="entry name" value="GIY-YIG_endonuc"/>
</dbReference>
<evidence type="ECO:0000313" key="4">
    <source>
        <dbReference type="Proteomes" id="UP001162162"/>
    </source>
</evidence>
<organism evidence="3 4">
    <name type="scientific">Aromia moschata</name>
    <dbReference type="NCBI Taxonomy" id="1265417"/>
    <lineage>
        <taxon>Eukaryota</taxon>
        <taxon>Metazoa</taxon>
        <taxon>Ecdysozoa</taxon>
        <taxon>Arthropoda</taxon>
        <taxon>Hexapoda</taxon>
        <taxon>Insecta</taxon>
        <taxon>Pterygota</taxon>
        <taxon>Neoptera</taxon>
        <taxon>Endopterygota</taxon>
        <taxon>Coleoptera</taxon>
        <taxon>Polyphaga</taxon>
        <taxon>Cucujiformia</taxon>
        <taxon>Chrysomeloidea</taxon>
        <taxon>Cerambycidae</taxon>
        <taxon>Cerambycinae</taxon>
        <taxon>Callichromatini</taxon>
        <taxon>Aromia</taxon>
    </lineage>
</organism>
<dbReference type="Gene3D" id="3.40.1440.10">
    <property type="entry name" value="GIY-YIG endonuclease"/>
    <property type="match status" value="1"/>
</dbReference>
<dbReference type="PROSITE" id="PS50164">
    <property type="entry name" value="GIY_YIG"/>
    <property type="match status" value="1"/>
</dbReference>
<dbReference type="InterPro" id="IPR035901">
    <property type="entry name" value="GIY-YIG_endonuc_sf"/>
</dbReference>
<name>A0AAV8Y8W7_9CUCU</name>
<proteinExistence type="predicted"/>
<dbReference type="SUPFAM" id="SSF82771">
    <property type="entry name" value="GIY-YIG endonuclease"/>
    <property type="match status" value="1"/>
</dbReference>
<keyword evidence="4" id="KW-1185">Reference proteome</keyword>
<gene>
    <name evidence="3" type="ORF">NQ318_009630</name>
</gene>
<dbReference type="EMBL" id="JAPWTK010000161">
    <property type="protein sequence ID" value="KAJ8947424.1"/>
    <property type="molecule type" value="Genomic_DNA"/>
</dbReference>
<dbReference type="AlphaFoldDB" id="A0AAV8Y8W7"/>
<protein>
    <recommendedName>
        <fullName evidence="2">GIY-YIG domain-containing protein</fullName>
    </recommendedName>
</protein>
<dbReference type="CDD" id="cd10442">
    <property type="entry name" value="GIY-YIG_PLEs"/>
    <property type="match status" value="1"/>
</dbReference>
<evidence type="ECO:0000256" key="1">
    <source>
        <dbReference type="SAM" id="MobiDB-lite"/>
    </source>
</evidence>
<feature type="region of interest" description="Disordered" evidence="1">
    <location>
        <begin position="1"/>
        <end position="23"/>
    </location>
</feature>
<accession>A0AAV8Y8W7</accession>
<dbReference type="Proteomes" id="UP001162162">
    <property type="component" value="Unassembled WGS sequence"/>
</dbReference>
<feature type="domain" description="GIY-YIG" evidence="2">
    <location>
        <begin position="28"/>
        <end position="118"/>
    </location>
</feature>
<reference evidence="3" key="1">
    <citation type="journal article" date="2023" name="Insect Mol. Biol.">
        <title>Genome sequencing provides insights into the evolution of gene families encoding plant cell wall-degrading enzymes in longhorned beetles.</title>
        <authorList>
            <person name="Shin N.R."/>
            <person name="Okamura Y."/>
            <person name="Kirsch R."/>
            <person name="Pauchet Y."/>
        </authorList>
    </citation>
    <scope>NUCLEOTIDE SEQUENCE</scope>
    <source>
        <strain evidence="3">AMC_N1</strain>
    </source>
</reference>
<comment type="caution">
    <text evidence="3">The sequence shown here is derived from an EMBL/GenBank/DDBJ whole genome shotgun (WGS) entry which is preliminary data.</text>
</comment>